<accession>A0A160U0S6</accession>
<name>A0A160U0S6_9ZZZZ</name>
<dbReference type="EMBL" id="CZQD01000038">
    <property type="protein sequence ID" value="CUS57071.1"/>
    <property type="molecule type" value="Genomic_DNA"/>
</dbReference>
<reference evidence="1" key="1">
    <citation type="submission" date="2015-10" db="EMBL/GenBank/DDBJ databases">
        <authorList>
            <person name="Gilbert D.G."/>
        </authorList>
    </citation>
    <scope>NUCLEOTIDE SEQUENCE</scope>
</reference>
<protein>
    <submittedName>
        <fullName evidence="1">Uncharacterized protein</fullName>
    </submittedName>
</protein>
<organism evidence="1">
    <name type="scientific">hydrothermal vent metagenome</name>
    <dbReference type="NCBI Taxonomy" id="652676"/>
    <lineage>
        <taxon>unclassified sequences</taxon>
        <taxon>metagenomes</taxon>
        <taxon>ecological metagenomes</taxon>
    </lineage>
</organism>
<dbReference type="AlphaFoldDB" id="A0A160U0S6"/>
<sequence>MSFLSRAAPFAACLTWAALAPMAEARPVSYPGGWTVMQMNNGDSSSLHAHYSPTASDSIGFYAERNWAEDVQFTGLQYNRLLKRWNGPSSQANTYFKLGVGQADPFGSESPELSGFAAFAADWETRRWFTSYEAKATDYAGNKSVRHSGRVGVAPYIGDYGDLHTWLMLQVDNHPESNEPVTTTPLVRFFKGVQMVELGYTLETEELLANWIVRF</sequence>
<proteinExistence type="predicted"/>
<gene>
    <name evidence="1" type="ORF">MGWOODY_Hyp674</name>
</gene>
<evidence type="ECO:0000313" key="1">
    <source>
        <dbReference type="EMBL" id="CUS57071.1"/>
    </source>
</evidence>